<dbReference type="SUPFAM" id="SSF56300">
    <property type="entry name" value="Metallo-dependent phosphatases"/>
    <property type="match status" value="1"/>
</dbReference>
<dbReference type="AlphaFoldDB" id="A0A937W6M0"/>
<dbReference type="GO" id="GO:0005737">
    <property type="term" value="C:cytoplasm"/>
    <property type="evidence" value="ECO:0007669"/>
    <property type="project" value="TreeGrafter"/>
</dbReference>
<dbReference type="PRINTS" id="PR00114">
    <property type="entry name" value="STPHPHTASE"/>
</dbReference>
<dbReference type="InterPro" id="IPR004843">
    <property type="entry name" value="Calcineurin-like_PHP"/>
</dbReference>
<feature type="domain" description="Calcineurin-like phosphoesterase" evidence="1">
    <location>
        <begin position="4"/>
        <end position="82"/>
    </location>
</feature>
<dbReference type="Gene3D" id="3.60.21.10">
    <property type="match status" value="1"/>
</dbReference>
<dbReference type="PANTHER" id="PTHR42850">
    <property type="entry name" value="METALLOPHOSPHOESTERASE"/>
    <property type="match status" value="1"/>
</dbReference>
<dbReference type="Proteomes" id="UP000712673">
    <property type="component" value="Unassembled WGS sequence"/>
</dbReference>
<dbReference type="CDD" id="cd00144">
    <property type="entry name" value="MPP_PPP_family"/>
    <property type="match status" value="1"/>
</dbReference>
<organism evidence="2 3">
    <name type="scientific">Tectimicrobiota bacterium</name>
    <dbReference type="NCBI Taxonomy" id="2528274"/>
    <lineage>
        <taxon>Bacteria</taxon>
        <taxon>Pseudomonadati</taxon>
        <taxon>Nitrospinota/Tectimicrobiota group</taxon>
        <taxon>Candidatus Tectimicrobiota</taxon>
    </lineage>
</organism>
<dbReference type="GO" id="GO:0008803">
    <property type="term" value="F:bis(5'-nucleosyl)-tetraphosphatase (symmetrical) activity"/>
    <property type="evidence" value="ECO:0007669"/>
    <property type="project" value="TreeGrafter"/>
</dbReference>
<dbReference type="EMBL" id="VGLS01001015">
    <property type="protein sequence ID" value="MBM3226700.1"/>
    <property type="molecule type" value="Genomic_DNA"/>
</dbReference>
<dbReference type="InterPro" id="IPR029052">
    <property type="entry name" value="Metallo-depent_PP-like"/>
</dbReference>
<feature type="non-terminal residue" evidence="2">
    <location>
        <position position="184"/>
    </location>
</feature>
<evidence type="ECO:0000313" key="3">
    <source>
        <dbReference type="Proteomes" id="UP000712673"/>
    </source>
</evidence>
<sequence length="184" mass="20793">MDYAIGDVHGCLDKLARLLALLNYDTTADRLIFLGDYIDRGPDSKGVLDLLLCLQQENPTNVFLMGNHEENFLLYIQACLAGDDDRYWLSEPFLAGGGEATLSSYHPPRHNPLDPHLVQAIPPEHRHFLAALPLYWTNATYIAVHAGVRPGIPLERQHPNDLLRIRAPFLHMPHRLGKYVIFGH</sequence>
<name>A0A937W6M0_UNCTE</name>
<accession>A0A937W6M0</accession>
<gene>
    <name evidence="2" type="ORF">FJZ47_23290</name>
</gene>
<dbReference type="GO" id="GO:0016791">
    <property type="term" value="F:phosphatase activity"/>
    <property type="evidence" value="ECO:0007669"/>
    <property type="project" value="TreeGrafter"/>
</dbReference>
<evidence type="ECO:0000313" key="2">
    <source>
        <dbReference type="EMBL" id="MBM3226700.1"/>
    </source>
</evidence>
<dbReference type="Pfam" id="PF00149">
    <property type="entry name" value="Metallophos"/>
    <property type="match status" value="1"/>
</dbReference>
<dbReference type="InterPro" id="IPR050126">
    <property type="entry name" value="Ap4A_hydrolase"/>
</dbReference>
<proteinExistence type="predicted"/>
<reference evidence="2" key="1">
    <citation type="submission" date="2019-03" db="EMBL/GenBank/DDBJ databases">
        <title>Lake Tanganyika Metagenome-Assembled Genomes (MAGs).</title>
        <authorList>
            <person name="Tran P."/>
        </authorList>
    </citation>
    <scope>NUCLEOTIDE SEQUENCE</scope>
    <source>
        <strain evidence="2">K_DeepCast_65m_m2_066</strain>
    </source>
</reference>
<evidence type="ECO:0000259" key="1">
    <source>
        <dbReference type="Pfam" id="PF00149"/>
    </source>
</evidence>
<dbReference type="InterPro" id="IPR006186">
    <property type="entry name" value="Ser/Thr-sp_prot-phosphatase"/>
</dbReference>
<protein>
    <submittedName>
        <fullName evidence="2">Serine/threonine protein phosphatase</fullName>
    </submittedName>
</protein>
<dbReference type="PANTHER" id="PTHR42850:SF4">
    <property type="entry name" value="ZINC-DEPENDENT ENDOPOLYPHOSPHATASE"/>
    <property type="match status" value="1"/>
</dbReference>
<dbReference type="GO" id="GO:0110154">
    <property type="term" value="P:RNA decapping"/>
    <property type="evidence" value="ECO:0007669"/>
    <property type="project" value="TreeGrafter"/>
</dbReference>
<comment type="caution">
    <text evidence="2">The sequence shown here is derived from an EMBL/GenBank/DDBJ whole genome shotgun (WGS) entry which is preliminary data.</text>
</comment>